<keyword evidence="3" id="KW-1185">Reference proteome</keyword>
<dbReference type="STRING" id="330214.NIDE3600"/>
<keyword evidence="1" id="KW-0175">Coiled coil</keyword>
<name>D8PJ46_9BACT</name>
<dbReference type="Proteomes" id="UP000001660">
    <property type="component" value="Chromosome"/>
</dbReference>
<dbReference type="HOGENOM" id="CLU_1615991_0_0_0"/>
<organism evidence="2 3">
    <name type="scientific">Nitrospira defluvii</name>
    <dbReference type="NCBI Taxonomy" id="330214"/>
    <lineage>
        <taxon>Bacteria</taxon>
        <taxon>Pseudomonadati</taxon>
        <taxon>Nitrospirota</taxon>
        <taxon>Nitrospiria</taxon>
        <taxon>Nitrospirales</taxon>
        <taxon>Nitrospiraceae</taxon>
        <taxon>Nitrospira</taxon>
    </lineage>
</organism>
<feature type="coiled-coil region" evidence="1">
    <location>
        <begin position="59"/>
        <end position="86"/>
    </location>
</feature>
<accession>D8PJ46</accession>
<evidence type="ECO:0000256" key="1">
    <source>
        <dbReference type="SAM" id="Coils"/>
    </source>
</evidence>
<protein>
    <submittedName>
        <fullName evidence="2">Uncharacterized protein</fullName>
    </submittedName>
</protein>
<dbReference type="AlphaFoldDB" id="D8PJ46"/>
<dbReference type="EMBL" id="FP929003">
    <property type="protein sequence ID" value="CBK43283.1"/>
    <property type="molecule type" value="Genomic_DNA"/>
</dbReference>
<dbReference type="OrthoDB" id="9789435at2"/>
<gene>
    <name evidence="2" type="ORF">NIDE3600</name>
</gene>
<sequence length="164" mass="18911">MVRLTTDRMKSPRHWVTSLTVGFCTVLFTLPLHAAESSGPWECSSYTGDAHTRCLQAFIEIQRDKISKLEAEVHVQQNAVGQLKEQADRQSAMTADLQRQMAEQSSSVSTYNYVAPGLLYGYPSVGFGLYLGRPWLYGSPFYGRPYAWGPRYYRPYYGRWHRRW</sequence>
<reference evidence="2 3" key="1">
    <citation type="journal article" date="2010" name="Proc. Natl. Acad. Sci. U.S.A.">
        <title>A Nitrospira metagenome illuminates the physiology and evolution of globally important nitrite-oxidizing bacteria.</title>
        <authorList>
            <person name="Lucker S."/>
            <person name="Wagner M."/>
            <person name="Maixner F."/>
            <person name="Pelletier E."/>
            <person name="Koch H."/>
            <person name="Vacherie B."/>
            <person name="Rattei T."/>
            <person name="Sinninghe Damste J."/>
            <person name="Spieck E."/>
            <person name="Le Paslier D."/>
            <person name="Daims H."/>
        </authorList>
    </citation>
    <scope>NUCLEOTIDE SEQUENCE [LARGE SCALE GENOMIC DNA]</scope>
</reference>
<evidence type="ECO:0000313" key="2">
    <source>
        <dbReference type="EMBL" id="CBK43283.1"/>
    </source>
</evidence>
<evidence type="ECO:0000313" key="3">
    <source>
        <dbReference type="Proteomes" id="UP000001660"/>
    </source>
</evidence>
<proteinExistence type="predicted"/>
<dbReference type="KEGG" id="nde:NIDE3600"/>